<dbReference type="AlphaFoldDB" id="A0AAP2YXF5"/>
<proteinExistence type="predicted"/>
<dbReference type="EMBL" id="JAOPKA010000002">
    <property type="protein sequence ID" value="MCU4740762.1"/>
    <property type="molecule type" value="Genomic_DNA"/>
</dbReference>
<protein>
    <submittedName>
        <fullName evidence="2">Amphi-Trp domain-containing protein</fullName>
    </submittedName>
</protein>
<evidence type="ECO:0000259" key="1">
    <source>
        <dbReference type="Pfam" id="PF20068"/>
    </source>
</evidence>
<name>A0AAP2YXF5_9EURY</name>
<reference evidence="2 4" key="1">
    <citation type="submission" date="2022-09" db="EMBL/GenBank/DDBJ databases">
        <title>Enrichment on poylsaccharides allowed isolation of novel metabolic and taxonomic groups of Haloarchaea.</title>
        <authorList>
            <person name="Sorokin D.Y."/>
            <person name="Elcheninov A.G."/>
            <person name="Khizhniak T.V."/>
            <person name="Kolganova T.V."/>
            <person name="Kublanov I.V."/>
        </authorList>
    </citation>
    <scope>NUCLEOTIDE SEQUENCE</scope>
    <source>
        <strain evidence="3 4">AArc-m2/3/4</strain>
        <strain evidence="2">AArc-xg1-1</strain>
    </source>
</reference>
<dbReference type="Pfam" id="PF20068">
    <property type="entry name" value="Amphi-Trp"/>
    <property type="match status" value="1"/>
</dbReference>
<accession>A0AAP2YXF5</accession>
<dbReference type="InterPro" id="IPR027598">
    <property type="entry name" value="Amphi-Trp_dom"/>
</dbReference>
<comment type="caution">
    <text evidence="2">The sequence shown here is derived from an EMBL/GenBank/DDBJ whole genome shotgun (WGS) entry which is preliminary data.</text>
</comment>
<organism evidence="2 5">
    <name type="scientific">Natronoglomus mannanivorans</name>
    <dbReference type="NCBI Taxonomy" id="2979990"/>
    <lineage>
        <taxon>Archaea</taxon>
        <taxon>Methanobacteriati</taxon>
        <taxon>Methanobacteriota</taxon>
        <taxon>Stenosarchaea group</taxon>
        <taxon>Halobacteria</taxon>
        <taxon>Halobacteriales</taxon>
        <taxon>Natrialbaceae</taxon>
        <taxon>Natronoglomus</taxon>
    </lineage>
</organism>
<dbReference type="RefSeq" id="WP_338002602.1">
    <property type="nucleotide sequence ID" value="NZ_JAOPKA010000002.1"/>
</dbReference>
<evidence type="ECO:0000313" key="2">
    <source>
        <dbReference type="EMBL" id="MCU4740762.1"/>
    </source>
</evidence>
<keyword evidence="4" id="KW-1185">Reference proteome</keyword>
<dbReference type="NCBIfam" id="TIGR04354">
    <property type="entry name" value="amphi-Trp"/>
    <property type="match status" value="1"/>
</dbReference>
<dbReference type="EMBL" id="JAOPKB010000003">
    <property type="protein sequence ID" value="MCU4972591.1"/>
    <property type="molecule type" value="Genomic_DNA"/>
</dbReference>
<evidence type="ECO:0000313" key="5">
    <source>
        <dbReference type="Proteomes" id="UP001321018"/>
    </source>
</evidence>
<gene>
    <name evidence="3" type="ORF">OB955_07540</name>
    <name evidence="2" type="ORF">OB960_05035</name>
</gene>
<evidence type="ECO:0000313" key="3">
    <source>
        <dbReference type="EMBL" id="MCU4972591.1"/>
    </source>
</evidence>
<evidence type="ECO:0000313" key="4">
    <source>
        <dbReference type="Proteomes" id="UP001320972"/>
    </source>
</evidence>
<dbReference type="Proteomes" id="UP001321018">
    <property type="component" value="Unassembled WGS sequence"/>
</dbReference>
<feature type="domain" description="Amphi-Trp" evidence="1">
    <location>
        <begin position="8"/>
        <end position="78"/>
    </location>
</feature>
<dbReference type="Proteomes" id="UP001320972">
    <property type="component" value="Unassembled WGS sequence"/>
</dbReference>
<sequence>MADRTTADQELTRSELAAYLRGLADEFERESDEIAVDVGNKTVSLSPPEMVDCEVEVVERSSVLRGQRESIDIELRWKP</sequence>